<dbReference type="AlphaFoldDB" id="A0A3E3EBS9"/>
<dbReference type="PANTHER" id="PTHR46847:SF1">
    <property type="entry name" value="D-ALLOSE-BINDING PERIPLASMIC PROTEIN-RELATED"/>
    <property type="match status" value="1"/>
</dbReference>
<organism evidence="6 7">
    <name type="scientific">Thomasclavelia ramosa</name>
    <dbReference type="NCBI Taxonomy" id="1547"/>
    <lineage>
        <taxon>Bacteria</taxon>
        <taxon>Bacillati</taxon>
        <taxon>Bacillota</taxon>
        <taxon>Erysipelotrichia</taxon>
        <taxon>Erysipelotrichales</taxon>
        <taxon>Coprobacillaceae</taxon>
        <taxon>Thomasclavelia</taxon>
    </lineage>
</organism>
<dbReference type="CDD" id="cd19971">
    <property type="entry name" value="PBP1_ABC_sugar_binding-like"/>
    <property type="match status" value="1"/>
</dbReference>
<dbReference type="SUPFAM" id="SSF53822">
    <property type="entry name" value="Periplasmic binding protein-like I"/>
    <property type="match status" value="1"/>
</dbReference>
<evidence type="ECO:0000256" key="4">
    <source>
        <dbReference type="SAM" id="Phobius"/>
    </source>
</evidence>
<feature type="domain" description="Periplasmic binding protein" evidence="5">
    <location>
        <begin position="48"/>
        <end position="295"/>
    </location>
</feature>
<evidence type="ECO:0000313" key="7">
    <source>
        <dbReference type="Proteomes" id="UP000261032"/>
    </source>
</evidence>
<name>A0A3E3EBS9_9FIRM</name>
<dbReference type="InterPro" id="IPR025997">
    <property type="entry name" value="SBP_2_dom"/>
</dbReference>
<keyword evidence="4" id="KW-1133">Transmembrane helix</keyword>
<dbReference type="EMBL" id="QUSL01000017">
    <property type="protein sequence ID" value="RGD84340.1"/>
    <property type="molecule type" value="Genomic_DNA"/>
</dbReference>
<dbReference type="GO" id="GO:0030313">
    <property type="term" value="C:cell envelope"/>
    <property type="evidence" value="ECO:0007669"/>
    <property type="project" value="UniProtKB-SubCell"/>
</dbReference>
<dbReference type="Gene3D" id="3.40.50.2300">
    <property type="match status" value="2"/>
</dbReference>
<keyword evidence="4" id="KW-0472">Membrane</keyword>
<dbReference type="GO" id="GO:0030246">
    <property type="term" value="F:carbohydrate binding"/>
    <property type="evidence" value="ECO:0007669"/>
    <property type="project" value="UniProtKB-ARBA"/>
</dbReference>
<proteinExistence type="inferred from homology"/>
<reference evidence="6 7" key="1">
    <citation type="submission" date="2018-08" db="EMBL/GenBank/DDBJ databases">
        <title>A genome reference for cultivated species of the human gut microbiota.</title>
        <authorList>
            <person name="Zou Y."/>
            <person name="Xue W."/>
            <person name="Luo G."/>
        </authorList>
    </citation>
    <scope>NUCLEOTIDE SEQUENCE [LARGE SCALE GENOMIC DNA]</scope>
    <source>
        <strain evidence="6 7">OM06-4</strain>
    </source>
</reference>
<dbReference type="InterPro" id="IPR028082">
    <property type="entry name" value="Peripla_BP_I"/>
</dbReference>
<protein>
    <submittedName>
        <fullName evidence="6">Sugar ABC transporter substrate-binding protein</fullName>
    </submittedName>
</protein>
<sequence length="321" mass="35493">MEIKNNQKTIVKMMVFLCLCITLMIFGFYSYPDFKATVGQQRFGATYMTMNNPFFEVINNEIKKAVEANGDVLITLDPILDVDKQNEQILDLIDQRVDAIFVNPIDAKKIEIGLKAAKKAKIPVIVVDAPIYDESLVNCSIASNNYDAGVLCAKDMMSKRDHAKIILLEHATAKSAVERIQGFLDTIASNANYQVINRADCDGQIEIAMPTMKQMLKETPAVDVVMALNDRSALGALAAIESMEIDNVLVYGVDGSPDVKELINTGLIQATAAQSPVKMGQLAYQKAKALLENKKIEKKIEVPVELISRDNISNFELTGWQ</sequence>
<dbReference type="GeneID" id="64194982"/>
<keyword evidence="4" id="KW-0812">Transmembrane</keyword>
<comment type="caution">
    <text evidence="6">The sequence shown here is derived from an EMBL/GenBank/DDBJ whole genome shotgun (WGS) entry which is preliminary data.</text>
</comment>
<comment type="subcellular location">
    <subcellularLocation>
        <location evidence="1">Cell envelope</location>
    </subcellularLocation>
</comment>
<evidence type="ECO:0000313" key="6">
    <source>
        <dbReference type="EMBL" id="RGD84340.1"/>
    </source>
</evidence>
<evidence type="ECO:0000259" key="5">
    <source>
        <dbReference type="Pfam" id="PF13407"/>
    </source>
</evidence>
<dbReference type="RefSeq" id="WP_003536179.1">
    <property type="nucleotide sequence ID" value="NZ_AP031443.1"/>
</dbReference>
<accession>A0A3E3EBS9</accession>
<feature type="transmembrane region" description="Helical" evidence="4">
    <location>
        <begin position="12"/>
        <end position="31"/>
    </location>
</feature>
<gene>
    <name evidence="6" type="ORF">DXB93_10925</name>
</gene>
<evidence type="ECO:0000256" key="1">
    <source>
        <dbReference type="ARBA" id="ARBA00004196"/>
    </source>
</evidence>
<dbReference type="Proteomes" id="UP000261032">
    <property type="component" value="Unassembled WGS sequence"/>
</dbReference>
<evidence type="ECO:0000256" key="2">
    <source>
        <dbReference type="ARBA" id="ARBA00007639"/>
    </source>
</evidence>
<dbReference type="Pfam" id="PF13407">
    <property type="entry name" value="Peripla_BP_4"/>
    <property type="match status" value="1"/>
</dbReference>
<keyword evidence="3" id="KW-0732">Signal</keyword>
<dbReference type="PANTHER" id="PTHR46847">
    <property type="entry name" value="D-ALLOSE-BINDING PERIPLASMIC PROTEIN-RELATED"/>
    <property type="match status" value="1"/>
</dbReference>
<evidence type="ECO:0000256" key="3">
    <source>
        <dbReference type="ARBA" id="ARBA00022729"/>
    </source>
</evidence>
<comment type="similarity">
    <text evidence="2">Belongs to the bacterial solute-binding protein 2 family.</text>
</comment>